<evidence type="ECO:0000256" key="2">
    <source>
        <dbReference type="ARBA" id="ARBA00022576"/>
    </source>
</evidence>
<comment type="cofactor">
    <cofactor evidence="1">
        <name>pyridoxal 5'-phosphate</name>
        <dbReference type="ChEBI" id="CHEBI:597326"/>
    </cofactor>
</comment>
<dbReference type="Gene3D" id="3.90.1150.10">
    <property type="entry name" value="Aspartate Aminotransferase, domain 1"/>
    <property type="match status" value="1"/>
</dbReference>
<dbReference type="SUPFAM" id="SSF53383">
    <property type="entry name" value="PLP-dependent transferases"/>
    <property type="match status" value="1"/>
</dbReference>
<sequence length="449" mass="48304">MTETVDLRVADLHPAVDDPALNSMNFLNEVAQHYPDAVSLAAGRPYEEFFDVAALHRHLERFRRHLADDLGQSPAQVHRTLLQYGRTKGIVHHLVARNLAVDEQLTVDPEAIVVTVGCQEAMFLVLRALRADPRDVLLAVAPTYVGLTGAARLLDLPVRPVRGGPAGIDLADLREQVRLARAAGLRPRACYVMPDFANPSGTSIGLADRRRLLDLAAEEDLLLLEDNPYGLFPASESGRPPTQSGRPPTLKALDTARRVVYLGSFAKTVLPGARVGYVVADQRVAGADGTVGLLADQLAKIKSMVTVNTSPIAQAVVGGALLEHGCSLVAATVRERAAYGRNLRHLVDGLARRFPAGTSPVRWNVPAGGFFVVVTVPFRVDDALLHRSARGYGLLWTPMAHFYDDGAPVDALRLSVSAVTPEQIDLGLDRLAALVADETARRAANAEVG</sequence>
<dbReference type="InterPro" id="IPR050859">
    <property type="entry name" value="Class-I_PLP-dep_aminotransf"/>
</dbReference>
<proteinExistence type="predicted"/>
<keyword evidence="2 6" id="KW-0032">Aminotransferase</keyword>
<dbReference type="InterPro" id="IPR015422">
    <property type="entry name" value="PyrdxlP-dep_Trfase_small"/>
</dbReference>
<keyword evidence="7" id="KW-1185">Reference proteome</keyword>
<feature type="domain" description="Aminotransferase class I/classII large" evidence="5">
    <location>
        <begin position="75"/>
        <end position="431"/>
    </location>
</feature>
<evidence type="ECO:0000313" key="7">
    <source>
        <dbReference type="Proteomes" id="UP001180973"/>
    </source>
</evidence>
<dbReference type="Proteomes" id="UP001180973">
    <property type="component" value="Unassembled WGS sequence"/>
</dbReference>
<comment type="caution">
    <text evidence="6">The sequence shown here is derived from an EMBL/GenBank/DDBJ whole genome shotgun (WGS) entry which is preliminary data.</text>
</comment>
<evidence type="ECO:0000256" key="4">
    <source>
        <dbReference type="ARBA" id="ARBA00022898"/>
    </source>
</evidence>
<keyword evidence="4" id="KW-0663">Pyridoxal phosphate</keyword>
<dbReference type="Gene3D" id="3.40.640.10">
    <property type="entry name" value="Type I PLP-dependent aspartate aminotransferase-like (Major domain)"/>
    <property type="match status" value="1"/>
</dbReference>
<dbReference type="GO" id="GO:0008483">
    <property type="term" value="F:transaminase activity"/>
    <property type="evidence" value="ECO:0007669"/>
    <property type="project" value="UniProtKB-KW"/>
</dbReference>
<keyword evidence="3" id="KW-0808">Transferase</keyword>
<dbReference type="InterPro" id="IPR015424">
    <property type="entry name" value="PyrdxlP-dep_Trfase"/>
</dbReference>
<dbReference type="PANTHER" id="PTHR42790">
    <property type="entry name" value="AMINOTRANSFERASE"/>
    <property type="match status" value="1"/>
</dbReference>
<dbReference type="InterPro" id="IPR015421">
    <property type="entry name" value="PyrdxlP-dep_Trfase_major"/>
</dbReference>
<protein>
    <submittedName>
        <fullName evidence="6">PLP-dependent aminotransferase family protein</fullName>
    </submittedName>
</protein>
<dbReference type="EMBL" id="JAVRFL010000018">
    <property type="protein sequence ID" value="MDT0530722.1"/>
    <property type="molecule type" value="Genomic_DNA"/>
</dbReference>
<gene>
    <name evidence="6" type="ORF">RM555_17150</name>
</gene>
<evidence type="ECO:0000313" key="6">
    <source>
        <dbReference type="EMBL" id="MDT0530722.1"/>
    </source>
</evidence>
<dbReference type="Pfam" id="PF00155">
    <property type="entry name" value="Aminotran_1_2"/>
    <property type="match status" value="1"/>
</dbReference>
<evidence type="ECO:0000256" key="1">
    <source>
        <dbReference type="ARBA" id="ARBA00001933"/>
    </source>
</evidence>
<reference evidence="6" key="1">
    <citation type="submission" date="2023-09" db="EMBL/GenBank/DDBJ databases">
        <title>30 novel species of actinomycetes from the DSMZ collection.</title>
        <authorList>
            <person name="Nouioui I."/>
        </authorList>
    </citation>
    <scope>NUCLEOTIDE SEQUENCE</scope>
    <source>
        <strain evidence="6">DSM 115977</strain>
    </source>
</reference>
<evidence type="ECO:0000259" key="5">
    <source>
        <dbReference type="Pfam" id="PF00155"/>
    </source>
</evidence>
<name>A0ABU2X0B0_9ACTN</name>
<dbReference type="InterPro" id="IPR004839">
    <property type="entry name" value="Aminotransferase_I/II_large"/>
</dbReference>
<accession>A0ABU2X0B0</accession>
<organism evidence="6 7">
    <name type="scientific">Micromonospora reichwaldensis</name>
    <dbReference type="NCBI Taxonomy" id="3075516"/>
    <lineage>
        <taxon>Bacteria</taxon>
        <taxon>Bacillati</taxon>
        <taxon>Actinomycetota</taxon>
        <taxon>Actinomycetes</taxon>
        <taxon>Micromonosporales</taxon>
        <taxon>Micromonosporaceae</taxon>
        <taxon>Micromonospora</taxon>
    </lineage>
</organism>
<evidence type="ECO:0000256" key="3">
    <source>
        <dbReference type="ARBA" id="ARBA00022679"/>
    </source>
</evidence>
<dbReference type="CDD" id="cd00609">
    <property type="entry name" value="AAT_like"/>
    <property type="match status" value="1"/>
</dbReference>
<dbReference type="PANTHER" id="PTHR42790:SF19">
    <property type="entry name" value="KYNURENINE_ALPHA-AMINOADIPATE AMINOTRANSFERASE, MITOCHONDRIAL"/>
    <property type="match status" value="1"/>
</dbReference>